<evidence type="ECO:0000256" key="4">
    <source>
        <dbReference type="ARBA" id="ARBA00022989"/>
    </source>
</evidence>
<feature type="transmembrane region" description="Helical" evidence="7">
    <location>
        <begin position="27"/>
        <end position="48"/>
    </location>
</feature>
<evidence type="ECO:0000256" key="1">
    <source>
        <dbReference type="ARBA" id="ARBA00004141"/>
    </source>
</evidence>
<evidence type="ECO:0000256" key="3">
    <source>
        <dbReference type="ARBA" id="ARBA00022692"/>
    </source>
</evidence>
<accession>A0A086XUJ1</accession>
<feature type="transmembrane region" description="Helical" evidence="7">
    <location>
        <begin position="163"/>
        <end position="182"/>
    </location>
</feature>
<feature type="compositionally biased region" description="Basic and acidic residues" evidence="6">
    <location>
        <begin position="334"/>
        <end position="359"/>
    </location>
</feature>
<protein>
    <recommendedName>
        <fullName evidence="10">Conjugal transfer protein</fullName>
    </recommendedName>
</protein>
<feature type="transmembrane region" description="Helical" evidence="7">
    <location>
        <begin position="134"/>
        <end position="157"/>
    </location>
</feature>
<evidence type="ECO:0008006" key="10">
    <source>
        <dbReference type="Google" id="ProtNLM"/>
    </source>
</evidence>
<reference evidence="8 9" key="1">
    <citation type="submission" date="2014-03" db="EMBL/GenBank/DDBJ databases">
        <title>Genome of Haematobacter massiliensis CCUG 47968.</title>
        <authorList>
            <person name="Wang D."/>
            <person name="Wang G."/>
        </authorList>
    </citation>
    <scope>NUCLEOTIDE SEQUENCE [LARGE SCALE GENOMIC DNA]</scope>
    <source>
        <strain evidence="8 9">CCUG 47968</strain>
    </source>
</reference>
<keyword evidence="3 7" id="KW-0812">Transmembrane</keyword>
<feature type="compositionally biased region" description="Basic and acidic residues" evidence="6">
    <location>
        <begin position="375"/>
        <end position="393"/>
    </location>
</feature>
<feature type="transmembrane region" description="Helical" evidence="7">
    <location>
        <begin position="194"/>
        <end position="220"/>
    </location>
</feature>
<feature type="transmembrane region" description="Helical" evidence="7">
    <location>
        <begin position="232"/>
        <end position="253"/>
    </location>
</feature>
<dbReference type="AlphaFoldDB" id="A0A086XUJ1"/>
<evidence type="ECO:0000313" key="8">
    <source>
        <dbReference type="EMBL" id="KFI25691.1"/>
    </source>
</evidence>
<name>A0A086XUJ1_9RHOB</name>
<keyword evidence="4 7" id="KW-1133">Transmembrane helix</keyword>
<feature type="region of interest" description="Disordered" evidence="6">
    <location>
        <begin position="331"/>
        <end position="393"/>
    </location>
</feature>
<sequence length="393" mass="41807">MATYIQTTLDSIDNAILGYTESVFADFGGAIATTCQLMGLVALAFMAANSVMQLVPVRYSDYLKWGVRFVVVTMIATSWQQFHPIYNIVTDVPGNLGASFLQATSATNMNEALDEMITSLFEFSDRAADESGMFSISLTSVLIWVLGALLAVVAIIIMSLAKVGLAMAIALAPIFVPCLLFKATSNLFESWVKFTLGFAMIPLVTAGVMGAIVGIGTNLIREADGATELSEAAGFLIVSAAGIWLMAQVPTLVNSLAGTITATATGMKSMQDTAGSAARMAASVAAPYAAGAMAMAQAASAPAAGQSRIAAAMEERQSMKDAGKRNVELTGIRNAERGHKSSFGERREADWAARMEQHRENKRFRQQQRGTDSASHVDRTSQMLDRKTIKPGS</sequence>
<dbReference type="InterPro" id="IPR007688">
    <property type="entry name" value="Conjugal_tfr_TrbL/VirB6"/>
</dbReference>
<organism evidence="8 9">
    <name type="scientific">Haematobacter massiliensis</name>
    <dbReference type="NCBI Taxonomy" id="195105"/>
    <lineage>
        <taxon>Bacteria</taxon>
        <taxon>Pseudomonadati</taxon>
        <taxon>Pseudomonadota</taxon>
        <taxon>Alphaproteobacteria</taxon>
        <taxon>Rhodobacterales</taxon>
        <taxon>Paracoccaceae</taxon>
        <taxon>Haematobacter</taxon>
    </lineage>
</organism>
<comment type="subcellular location">
    <subcellularLocation>
        <location evidence="1">Membrane</location>
        <topology evidence="1">Multi-pass membrane protein</topology>
    </subcellularLocation>
</comment>
<keyword evidence="9" id="KW-1185">Reference proteome</keyword>
<dbReference type="OrthoDB" id="8101026at2"/>
<proteinExistence type="inferred from homology"/>
<evidence type="ECO:0000256" key="6">
    <source>
        <dbReference type="SAM" id="MobiDB-lite"/>
    </source>
</evidence>
<gene>
    <name evidence="8" type="ORF">CN97_07860</name>
</gene>
<dbReference type="RefSeq" id="WP_035714700.1">
    <property type="nucleotide sequence ID" value="NZ_JGYG01000023.1"/>
</dbReference>
<evidence type="ECO:0000256" key="5">
    <source>
        <dbReference type="ARBA" id="ARBA00023136"/>
    </source>
</evidence>
<dbReference type="eggNOG" id="COG3704">
    <property type="taxonomic scope" value="Bacteria"/>
</dbReference>
<evidence type="ECO:0000256" key="2">
    <source>
        <dbReference type="ARBA" id="ARBA00007802"/>
    </source>
</evidence>
<comment type="caution">
    <text evidence="8">The sequence shown here is derived from an EMBL/GenBank/DDBJ whole genome shotgun (WGS) entry which is preliminary data.</text>
</comment>
<dbReference type="GO" id="GO:0016020">
    <property type="term" value="C:membrane"/>
    <property type="evidence" value="ECO:0007669"/>
    <property type="project" value="UniProtKB-SubCell"/>
</dbReference>
<dbReference type="STRING" id="195105.CN97_07860"/>
<comment type="similarity">
    <text evidence="2">Belongs to the TrbL/VirB6 family.</text>
</comment>
<dbReference type="Proteomes" id="UP000028826">
    <property type="component" value="Unassembled WGS sequence"/>
</dbReference>
<evidence type="ECO:0000256" key="7">
    <source>
        <dbReference type="SAM" id="Phobius"/>
    </source>
</evidence>
<dbReference type="Pfam" id="PF04610">
    <property type="entry name" value="TrbL"/>
    <property type="match status" value="1"/>
</dbReference>
<dbReference type="EMBL" id="JGYG01000023">
    <property type="protein sequence ID" value="KFI25691.1"/>
    <property type="molecule type" value="Genomic_DNA"/>
</dbReference>
<keyword evidence="5 7" id="KW-0472">Membrane</keyword>
<dbReference type="GO" id="GO:0030255">
    <property type="term" value="P:protein secretion by the type IV secretion system"/>
    <property type="evidence" value="ECO:0007669"/>
    <property type="project" value="InterPro"/>
</dbReference>
<evidence type="ECO:0000313" key="9">
    <source>
        <dbReference type="Proteomes" id="UP000028826"/>
    </source>
</evidence>